<dbReference type="PANTHER" id="PTHR22781">
    <property type="entry name" value="DELTA ADAPTIN-RELATED"/>
    <property type="match status" value="1"/>
</dbReference>
<dbReference type="Pfam" id="PF01602">
    <property type="entry name" value="Adaptin_N"/>
    <property type="match status" value="1"/>
</dbReference>
<dbReference type="Proteomes" id="UP000600918">
    <property type="component" value="Unassembled WGS sequence"/>
</dbReference>
<dbReference type="SMART" id="SM01354">
    <property type="entry name" value="BLVR"/>
    <property type="match status" value="1"/>
</dbReference>
<evidence type="ECO:0000256" key="3">
    <source>
        <dbReference type="ARBA" id="ARBA00015717"/>
    </source>
</evidence>
<dbReference type="EMBL" id="JACSDY010000001">
    <property type="protein sequence ID" value="KAF7437826.1"/>
    <property type="molecule type" value="Genomic_DNA"/>
</dbReference>
<dbReference type="GO" id="GO:0006623">
    <property type="term" value="P:protein targeting to vacuole"/>
    <property type="evidence" value="ECO:0007669"/>
    <property type="project" value="TreeGrafter"/>
</dbReference>
<feature type="compositionally biased region" description="Basic residues" evidence="8">
    <location>
        <begin position="918"/>
        <end position="930"/>
    </location>
</feature>
<keyword evidence="4" id="KW-0813">Transport</keyword>
<feature type="domain" description="AP-3 complex subunit delta" evidence="9">
    <location>
        <begin position="658"/>
        <end position="804"/>
    </location>
</feature>
<feature type="region of interest" description="Disordered" evidence="8">
    <location>
        <begin position="613"/>
        <end position="633"/>
    </location>
</feature>
<gene>
    <name evidence="10" type="ORF">H0235_000217</name>
</gene>
<comment type="subcellular location">
    <subcellularLocation>
        <location evidence="1">Endomembrane system</location>
    </subcellularLocation>
</comment>
<evidence type="ECO:0000256" key="6">
    <source>
        <dbReference type="ARBA" id="ARBA00022927"/>
    </source>
</evidence>
<organism evidence="10 11">
    <name type="scientific">Vespula pensylvanica</name>
    <name type="common">Western yellow jacket</name>
    <name type="synonym">Wasp</name>
    <dbReference type="NCBI Taxonomy" id="30213"/>
    <lineage>
        <taxon>Eukaryota</taxon>
        <taxon>Metazoa</taxon>
        <taxon>Ecdysozoa</taxon>
        <taxon>Arthropoda</taxon>
        <taxon>Hexapoda</taxon>
        <taxon>Insecta</taxon>
        <taxon>Pterygota</taxon>
        <taxon>Neoptera</taxon>
        <taxon>Endopterygota</taxon>
        <taxon>Hymenoptera</taxon>
        <taxon>Apocrita</taxon>
        <taxon>Aculeata</taxon>
        <taxon>Vespoidea</taxon>
        <taxon>Vespidae</taxon>
        <taxon>Vespinae</taxon>
        <taxon>Vespula</taxon>
    </lineage>
</organism>
<evidence type="ECO:0000256" key="5">
    <source>
        <dbReference type="ARBA" id="ARBA00022737"/>
    </source>
</evidence>
<comment type="caution">
    <text evidence="10">The sequence shown here is derived from an EMBL/GenBank/DDBJ whole genome shotgun (WGS) entry which is preliminary data.</text>
</comment>
<sequence>MALRKVKGNFERMFDKNLTDLVRGIRNNKENEAKYIAQCIEEIKQELRQDNIAVKANAVAKLTYLQMLGYDISWAGFNIIEVMSSAKFTYKRIGYLAGSQSFHADTELLMLTTNMIRKDLNSQNQYDAGLALSGLSCFISPDLARDLVNDIMTLLTSTKPYLRKKAVLMMYKVFLRFPEALRPAFPRLKEKLEDPDSGVQSAAVNVVCELARKNPKNYLSLAPVFFKLMTTSTNNWMLIKIIKLFGALTPLEPRLGKKLIEPLTNLIHSTSAMSLLYECINTVIAVLISISSGMPNHSDSIQLCVQKLRILIEDSDQNLKYLGLLAMSKILRTHPKSVQAHKDLIMQCLDDKDESIRLRALDLLYGMVSKKNLMEIVKKLMVHMDKAEGTTYRDELLSKIIQICSQNNYQFITYFEWYISVLVELTRMEGTKHGPLVATQLLDVAIRVQAIRKYAVHQCALLLENSYLLTGQPRATMSEVLYAAAWICGEFSSELEDPLATLQSMLRSQASSLPGHIQAVYVHNILKLAAAILYKAEKEGDNETMEQIFALKDKIAAFVCSGDLEVQERSSSALVLFECLKENPGMAEELMEAFEGELNPVAPKAQRKVPIPDDLDLDSWINDPPSESSDSEDMDMNEIFVKSEKSNNSFMKRETNEPTVEELQKRREARKLEQQNNPHYLKGSFKNSTSYHNSTNFYEDFENIPVTELDIPVSLKISNYSNSSKYHNMSVDNNYKRHKKHGKKKKSKKNKQSASEDEREEDYPTQVINTGIGELPPGAEISDSDDYDMIDANDPHRALNIDLDMPLREDERLPVLEHRVVENSPNQKVTEAKTIKKDKGHRKTKRKSKCVQEKQADNQISITDMWLEDNTEEAGSSSMQDYAEVNSKKTVDMRKDTKRKKSKSQERHKKIKEDDTKHKKSKKSKSKKEKKSSDYEETAGISTPSKEILPELRNDLVITENSLNSIQPLIAYEELSKNKTISMMYELKQIADDTSKIIVSILITNIDQKLVKEIRFDITDTSTLKLMKDNGDGYGMKLPFQLPPQSSKETQFTILISDVTFAQKLRGTLTYMLENVEGTMQEKLDFTINLSCSKFMVGHLSHKDILTELLKSGQLVSRIKKEIVPSQEFNAVLNTVCCKCNLTLVEQINDTASLYGHSLKGHHVCLLLKYNKSTGNLLIEGKGDNNSLLSGIAEEISRLLT</sequence>
<feature type="compositionally biased region" description="Basic residues" evidence="8">
    <location>
        <begin position="896"/>
        <end position="910"/>
    </location>
</feature>
<evidence type="ECO:0000256" key="7">
    <source>
        <dbReference type="ARBA" id="ARBA00023136"/>
    </source>
</evidence>
<keyword evidence="6" id="KW-0653">Protein transport</keyword>
<dbReference type="InterPro" id="IPR011989">
    <property type="entry name" value="ARM-like"/>
</dbReference>
<dbReference type="GO" id="GO:0098830">
    <property type="term" value="C:presynaptic endosome"/>
    <property type="evidence" value="ECO:0007669"/>
    <property type="project" value="TreeGrafter"/>
</dbReference>
<dbReference type="Gene3D" id="1.25.10.10">
    <property type="entry name" value="Leucine-rich Repeat Variant"/>
    <property type="match status" value="1"/>
</dbReference>
<dbReference type="GO" id="GO:0043195">
    <property type="term" value="C:terminal bouton"/>
    <property type="evidence" value="ECO:0007669"/>
    <property type="project" value="TreeGrafter"/>
</dbReference>
<dbReference type="OrthoDB" id="10264595at2759"/>
<proteinExistence type="inferred from homology"/>
<dbReference type="GO" id="GO:0010008">
    <property type="term" value="C:endosome membrane"/>
    <property type="evidence" value="ECO:0007669"/>
    <property type="project" value="TreeGrafter"/>
</dbReference>
<keyword evidence="7" id="KW-0472">Membrane</keyword>
<evidence type="ECO:0000259" key="9">
    <source>
        <dbReference type="SMART" id="SM01354"/>
    </source>
</evidence>
<feature type="region of interest" description="Disordered" evidence="8">
    <location>
        <begin position="871"/>
        <end position="942"/>
    </location>
</feature>
<dbReference type="GO" id="GO:0048490">
    <property type="term" value="P:anterograde synaptic vesicle transport"/>
    <property type="evidence" value="ECO:0007669"/>
    <property type="project" value="TreeGrafter"/>
</dbReference>
<dbReference type="InterPro" id="IPR017105">
    <property type="entry name" value="AP3_complex_dsu"/>
</dbReference>
<keyword evidence="11" id="KW-1185">Reference proteome</keyword>
<feature type="compositionally biased region" description="Polar residues" evidence="8">
    <location>
        <begin position="723"/>
        <end position="733"/>
    </location>
</feature>
<dbReference type="Pfam" id="PF06375">
    <property type="entry name" value="AP3D1"/>
    <property type="match status" value="1"/>
</dbReference>
<dbReference type="GO" id="GO:0016182">
    <property type="term" value="P:synaptic vesicle budding from endosome"/>
    <property type="evidence" value="ECO:0007669"/>
    <property type="project" value="TreeGrafter"/>
</dbReference>
<protein>
    <recommendedName>
        <fullName evidence="3">AP-3 complex subunit delta</fullName>
    </recommendedName>
</protein>
<dbReference type="GO" id="GO:1904115">
    <property type="term" value="C:axon cytoplasm"/>
    <property type="evidence" value="ECO:0007669"/>
    <property type="project" value="GOC"/>
</dbReference>
<dbReference type="GO" id="GO:0006896">
    <property type="term" value="P:Golgi to vacuole transport"/>
    <property type="evidence" value="ECO:0007669"/>
    <property type="project" value="TreeGrafter"/>
</dbReference>
<evidence type="ECO:0000256" key="4">
    <source>
        <dbReference type="ARBA" id="ARBA00022448"/>
    </source>
</evidence>
<dbReference type="GO" id="GO:0098943">
    <property type="term" value="P:neurotransmitter receptor transport, postsynaptic endosome to lysosome"/>
    <property type="evidence" value="ECO:0007669"/>
    <property type="project" value="TreeGrafter"/>
</dbReference>
<reference evidence="10" key="1">
    <citation type="journal article" date="2020" name="G3 (Bethesda)">
        <title>High-Quality Assemblies for Three Invasive Social Wasps from the &lt;i&gt;Vespula&lt;/i&gt; Genus.</title>
        <authorList>
            <person name="Harrop T.W.R."/>
            <person name="Guhlin J."/>
            <person name="McLaughlin G.M."/>
            <person name="Permina E."/>
            <person name="Stockwell P."/>
            <person name="Gilligan J."/>
            <person name="Le Lec M.F."/>
            <person name="Gruber M.A.M."/>
            <person name="Quinn O."/>
            <person name="Lovegrove M."/>
            <person name="Duncan E.J."/>
            <person name="Remnant E.J."/>
            <person name="Van Eeckhoven J."/>
            <person name="Graham B."/>
            <person name="Knapp R.A."/>
            <person name="Langford K.W."/>
            <person name="Kronenberg Z."/>
            <person name="Press M.O."/>
            <person name="Eacker S.M."/>
            <person name="Wilson-Rankin E.E."/>
            <person name="Purcell J."/>
            <person name="Lester P.J."/>
            <person name="Dearden P.K."/>
        </authorList>
    </citation>
    <scope>NUCLEOTIDE SEQUENCE</scope>
    <source>
        <strain evidence="10">Volc-1</strain>
    </source>
</reference>
<evidence type="ECO:0000256" key="1">
    <source>
        <dbReference type="ARBA" id="ARBA00004308"/>
    </source>
</evidence>
<dbReference type="SUPFAM" id="SSF48371">
    <property type="entry name" value="ARM repeat"/>
    <property type="match status" value="1"/>
</dbReference>
<dbReference type="InterPro" id="IPR016024">
    <property type="entry name" value="ARM-type_fold"/>
</dbReference>
<accession>A0A834UFL7</accession>
<evidence type="ECO:0000256" key="2">
    <source>
        <dbReference type="ARBA" id="ARBA00006613"/>
    </source>
</evidence>
<evidence type="ECO:0000313" key="11">
    <source>
        <dbReference type="Proteomes" id="UP000600918"/>
    </source>
</evidence>
<evidence type="ECO:0000256" key="8">
    <source>
        <dbReference type="SAM" id="MobiDB-lite"/>
    </source>
</evidence>
<feature type="compositionally biased region" description="Basic residues" evidence="8">
    <location>
        <begin position="736"/>
        <end position="751"/>
    </location>
</feature>
<feature type="compositionally biased region" description="Basic and acidic residues" evidence="8">
    <location>
        <begin position="886"/>
        <end position="895"/>
    </location>
</feature>
<dbReference type="GO" id="GO:0048499">
    <property type="term" value="P:synaptic vesicle membrane organization"/>
    <property type="evidence" value="ECO:0007669"/>
    <property type="project" value="TreeGrafter"/>
</dbReference>
<dbReference type="Pfam" id="PF26171">
    <property type="entry name" value="Mu_AP3"/>
    <property type="match status" value="1"/>
</dbReference>
<feature type="compositionally biased region" description="Basic residues" evidence="8">
    <location>
        <begin position="838"/>
        <end position="849"/>
    </location>
</feature>
<dbReference type="InterPro" id="IPR058898">
    <property type="entry name" value="Mu_AP3"/>
</dbReference>
<comment type="similarity">
    <text evidence="2">Belongs to the adaptor complexes large subunit family.</text>
</comment>
<dbReference type="GO" id="GO:0030123">
    <property type="term" value="C:AP-3 adaptor complex"/>
    <property type="evidence" value="ECO:0007669"/>
    <property type="project" value="InterPro"/>
</dbReference>
<dbReference type="InterPro" id="IPR010474">
    <property type="entry name" value="AP3D_dom_metazoa"/>
</dbReference>
<name>A0A834UFL7_VESPE</name>
<dbReference type="AlphaFoldDB" id="A0A834UFL7"/>
<dbReference type="InterPro" id="IPR002553">
    <property type="entry name" value="Clathrin/coatomer_adapt-like_N"/>
</dbReference>
<dbReference type="FunFam" id="1.25.10.10:FF:000251">
    <property type="entry name" value="AP-3 complex subunit delta"/>
    <property type="match status" value="1"/>
</dbReference>
<dbReference type="PANTHER" id="PTHR22781:SF12">
    <property type="entry name" value="AP-3 COMPLEX SUBUNIT DELTA-1"/>
    <property type="match status" value="1"/>
</dbReference>
<evidence type="ECO:0000313" key="10">
    <source>
        <dbReference type="EMBL" id="KAF7437826.1"/>
    </source>
</evidence>
<feature type="region of interest" description="Disordered" evidence="8">
    <location>
        <begin position="835"/>
        <end position="856"/>
    </location>
</feature>
<keyword evidence="5" id="KW-0677">Repeat</keyword>
<feature type="region of interest" description="Disordered" evidence="8">
    <location>
        <begin position="723"/>
        <end position="781"/>
    </location>
</feature>